<keyword evidence="3" id="KW-1185">Reference proteome</keyword>
<dbReference type="Pfam" id="PF00581">
    <property type="entry name" value="Rhodanese"/>
    <property type="match status" value="1"/>
</dbReference>
<dbReference type="PANTHER" id="PTHR43031:SF7">
    <property type="entry name" value="NITRIC OXIDE REDUCTASE FLRD-NAD(+) REDUCTASE"/>
    <property type="match status" value="1"/>
</dbReference>
<proteinExistence type="predicted"/>
<dbReference type="PANTHER" id="PTHR43031">
    <property type="entry name" value="FAD-DEPENDENT OXIDOREDUCTASE"/>
    <property type="match status" value="1"/>
</dbReference>
<dbReference type="Gene3D" id="3.40.250.10">
    <property type="entry name" value="Rhodanese-like domain"/>
    <property type="match status" value="1"/>
</dbReference>
<reference evidence="2 3" key="1">
    <citation type="submission" date="2019-03" db="EMBL/GenBank/DDBJ databases">
        <title>Algoriphagus aquimaris sp. nov., isolated form marine sediment in Pohang, Korea.</title>
        <authorList>
            <person name="Kim J."/>
            <person name="Yoon S.-H."/>
            <person name="Lee S.-S."/>
        </authorList>
    </citation>
    <scope>NUCLEOTIDE SEQUENCE [LARGE SCALE GENOMIC DNA]</scope>
    <source>
        <strain evidence="2 3">F21</strain>
    </source>
</reference>
<organism evidence="2 3">
    <name type="scientific">Algoriphagus formosus</name>
    <dbReference type="NCBI Taxonomy" id="2007308"/>
    <lineage>
        <taxon>Bacteria</taxon>
        <taxon>Pseudomonadati</taxon>
        <taxon>Bacteroidota</taxon>
        <taxon>Cytophagia</taxon>
        <taxon>Cytophagales</taxon>
        <taxon>Cyclobacteriaceae</taxon>
        <taxon>Algoriphagus</taxon>
    </lineage>
</organism>
<dbReference type="PROSITE" id="PS50206">
    <property type="entry name" value="RHODANESE_3"/>
    <property type="match status" value="1"/>
</dbReference>
<evidence type="ECO:0000259" key="1">
    <source>
        <dbReference type="PROSITE" id="PS50206"/>
    </source>
</evidence>
<dbReference type="Proteomes" id="UP000295438">
    <property type="component" value="Unassembled WGS sequence"/>
</dbReference>
<feature type="domain" description="Rhodanese" evidence="1">
    <location>
        <begin position="54"/>
        <end position="142"/>
    </location>
</feature>
<dbReference type="AlphaFoldDB" id="A0A4R5USB9"/>
<dbReference type="EMBL" id="SMUW01000037">
    <property type="protein sequence ID" value="TDK41875.1"/>
    <property type="molecule type" value="Genomic_DNA"/>
</dbReference>
<protein>
    <submittedName>
        <fullName evidence="2">Rhodanese-like domain-containing protein</fullName>
    </submittedName>
</protein>
<gene>
    <name evidence="2" type="ORF">E1898_18025</name>
</gene>
<evidence type="ECO:0000313" key="3">
    <source>
        <dbReference type="Proteomes" id="UP000295438"/>
    </source>
</evidence>
<dbReference type="SMART" id="SM00450">
    <property type="entry name" value="RHOD"/>
    <property type="match status" value="1"/>
</dbReference>
<dbReference type="InterPro" id="IPR036873">
    <property type="entry name" value="Rhodanese-like_dom_sf"/>
</dbReference>
<sequence>MISKWLLPAKAFIIYCAISFLAFSANGQSLAYRTMLNTLYDSDFPVIYPNEIERLAKYQILDTREKEEYEVSHLEGAICVGYDDFSEDVFEKLDPDKPVLVYCSVGARSQDIGKKLVQKGFNVVNLYGGIFQWVNDGLPVYDSLGQTKKVHAYNRAWGVWLNKGEKVY</sequence>
<dbReference type="InterPro" id="IPR050229">
    <property type="entry name" value="GlpE_sulfurtransferase"/>
</dbReference>
<dbReference type="CDD" id="cd00158">
    <property type="entry name" value="RHOD"/>
    <property type="match status" value="1"/>
</dbReference>
<accession>A0A4R5USB9</accession>
<dbReference type="InterPro" id="IPR001763">
    <property type="entry name" value="Rhodanese-like_dom"/>
</dbReference>
<evidence type="ECO:0000313" key="2">
    <source>
        <dbReference type="EMBL" id="TDK41875.1"/>
    </source>
</evidence>
<name>A0A4R5USB9_9BACT</name>
<dbReference type="NCBIfam" id="NF045521">
    <property type="entry name" value="rhoda_near_glyco"/>
    <property type="match status" value="1"/>
</dbReference>
<comment type="caution">
    <text evidence="2">The sequence shown here is derived from an EMBL/GenBank/DDBJ whole genome shotgun (WGS) entry which is preliminary data.</text>
</comment>
<dbReference type="SUPFAM" id="SSF52821">
    <property type="entry name" value="Rhodanese/Cell cycle control phosphatase"/>
    <property type="match status" value="1"/>
</dbReference>
<dbReference type="RefSeq" id="WP_133391931.1">
    <property type="nucleotide sequence ID" value="NZ_SMUW01000037.1"/>
</dbReference>